<dbReference type="Pfam" id="PF11551">
    <property type="entry name" value="Omp28"/>
    <property type="match status" value="1"/>
</dbReference>
<comment type="caution">
    <text evidence="2">The sequence shown here is derived from an EMBL/GenBank/DDBJ whole genome shotgun (WGS) entry which is preliminary data.</text>
</comment>
<dbReference type="InterPro" id="IPR026444">
    <property type="entry name" value="Secre_tail"/>
</dbReference>
<evidence type="ECO:0000313" key="2">
    <source>
        <dbReference type="EMBL" id="RHK46797.1"/>
    </source>
</evidence>
<dbReference type="OrthoDB" id="1083074at2"/>
<dbReference type="NCBIfam" id="TIGR04183">
    <property type="entry name" value="Por_Secre_tail"/>
    <property type="match status" value="1"/>
</dbReference>
<feature type="chain" id="PRO_5018716805" evidence="1">
    <location>
        <begin position="21"/>
        <end position="625"/>
    </location>
</feature>
<accession>A0A3R6J7G4</accession>
<dbReference type="InterPro" id="IPR013783">
    <property type="entry name" value="Ig-like_fold"/>
</dbReference>
<keyword evidence="3" id="KW-1185">Reference proteome</keyword>
<protein>
    <submittedName>
        <fullName evidence="2">T9SS C-terminal target domain-containing protein</fullName>
    </submittedName>
</protein>
<dbReference type="Proteomes" id="UP000286598">
    <property type="component" value="Unassembled WGS sequence"/>
</dbReference>
<dbReference type="EMBL" id="QRNO01000105">
    <property type="protein sequence ID" value="RHK46797.1"/>
    <property type="molecule type" value="Genomic_DNA"/>
</dbReference>
<reference evidence="2 3" key="1">
    <citation type="submission" date="2018-08" db="EMBL/GenBank/DDBJ databases">
        <title>A genome reference for cultivated species of the human gut microbiota.</title>
        <authorList>
            <person name="Zou Y."/>
            <person name="Xue W."/>
            <person name="Luo G."/>
        </authorList>
    </citation>
    <scope>NUCLEOTIDE SEQUENCE [LARGE SCALE GENOMIC DNA]</scope>
    <source>
        <strain evidence="2 3">AF42-9</strain>
    </source>
</reference>
<dbReference type="AlphaFoldDB" id="A0A3R6J7G4"/>
<dbReference type="InterPro" id="IPR021615">
    <property type="entry name" value="Omp28"/>
</dbReference>
<proteinExistence type="predicted"/>
<organism evidence="2 3">
    <name type="scientific">Leyella stercorea</name>
    <dbReference type="NCBI Taxonomy" id="363265"/>
    <lineage>
        <taxon>Bacteria</taxon>
        <taxon>Pseudomonadati</taxon>
        <taxon>Bacteroidota</taxon>
        <taxon>Bacteroidia</taxon>
        <taxon>Bacteroidales</taxon>
        <taxon>Prevotellaceae</taxon>
        <taxon>Leyella</taxon>
    </lineage>
</organism>
<evidence type="ECO:0000313" key="3">
    <source>
        <dbReference type="Proteomes" id="UP000286598"/>
    </source>
</evidence>
<feature type="signal peptide" evidence="1">
    <location>
        <begin position="1"/>
        <end position="20"/>
    </location>
</feature>
<sequence length="625" mass="68865">MRKILLSIASLLIFAGSINATNIGYSKDDIDKLNTFRLGSSHKQGQAIRFSHAKLQALKGKTIDFAEFVVGSKNTTDNNINVFLATTLTGTPIAEGTLEVKRSLTKVKWTLDKPYTITGEEECLYIGYTAEIGTTYNLLISDKSYDIEGCNFAYNNGTWVDTYGMDRGSALIFVNAENADDYTDVIVGRSKFDGYYKAGEECKLTPCFVNTGTTTINSFDAIIDVDGKTTTKHFADLNIEPKEGYSFNLTDLDTSKEGKRDINVTIANVNGADKEGDTSDNSLTASLFFYPKNMERSLLLESFTSQTCSQCFRGHLNIADAIKTSKQDIIEVAHHSGYDPDIFTMQEDINYLFFYPGSGGTFAPAAMVNRHTYANVSSSPIVQATSTNNVLSTIYNAATTKPYVSFNLETKLNESTRELKVKVQILAHTDAPSKQSIFNLFLVQDGIIASQTNAGENYTHNHTFRGTVTGNAWGMLVNDVKAGQMFTWEKTITIPKQIHSSYYTDETKNNIKAVLEDMSVVAYMGSFDQNDNTKHTIYNCCKARLGESYKQGGFNVTTAINEPEAEQTLNIFVNNGKVCVDGDYSRLSVYNLAGAQVENAALAKGVYIVKVVAGSKQTTKKILVR</sequence>
<name>A0A3R6J7G4_9BACT</name>
<keyword evidence="1" id="KW-0732">Signal</keyword>
<gene>
    <name evidence="2" type="ORF">DW060_12850</name>
</gene>
<dbReference type="Gene3D" id="2.60.40.10">
    <property type="entry name" value="Immunoglobulins"/>
    <property type="match status" value="1"/>
</dbReference>
<evidence type="ECO:0000256" key="1">
    <source>
        <dbReference type="SAM" id="SignalP"/>
    </source>
</evidence>